<evidence type="ECO:0000313" key="2">
    <source>
        <dbReference type="EMBL" id="KAF5853466.1"/>
    </source>
</evidence>
<evidence type="ECO:0000313" key="3">
    <source>
        <dbReference type="Proteomes" id="UP000624244"/>
    </source>
</evidence>
<evidence type="ECO:0000256" key="1">
    <source>
        <dbReference type="SAM" id="MobiDB-lite"/>
    </source>
</evidence>
<gene>
    <name evidence="2" type="ORF">GGP41_002022</name>
</gene>
<dbReference type="Proteomes" id="UP000624244">
    <property type="component" value="Unassembled WGS sequence"/>
</dbReference>
<reference evidence="2" key="1">
    <citation type="submission" date="2019-11" db="EMBL/GenBank/DDBJ databases">
        <title>Bipolaris sorokiniana Genome sequencing.</title>
        <authorList>
            <person name="Wang H."/>
        </authorList>
    </citation>
    <scope>NUCLEOTIDE SEQUENCE</scope>
</reference>
<accession>A0A8H5ZNE2</accession>
<feature type="compositionally biased region" description="Basic and acidic residues" evidence="1">
    <location>
        <begin position="1"/>
        <end position="16"/>
    </location>
</feature>
<dbReference type="EMBL" id="WNKQ01000002">
    <property type="protein sequence ID" value="KAF5853466.1"/>
    <property type="molecule type" value="Genomic_DNA"/>
</dbReference>
<dbReference type="AlphaFoldDB" id="A0A8H5ZNE2"/>
<feature type="region of interest" description="Disordered" evidence="1">
    <location>
        <begin position="1"/>
        <end position="24"/>
    </location>
</feature>
<organism evidence="2 3">
    <name type="scientific">Cochliobolus sativus</name>
    <name type="common">Common root rot and spot blotch fungus</name>
    <name type="synonym">Bipolaris sorokiniana</name>
    <dbReference type="NCBI Taxonomy" id="45130"/>
    <lineage>
        <taxon>Eukaryota</taxon>
        <taxon>Fungi</taxon>
        <taxon>Dikarya</taxon>
        <taxon>Ascomycota</taxon>
        <taxon>Pezizomycotina</taxon>
        <taxon>Dothideomycetes</taxon>
        <taxon>Pleosporomycetidae</taxon>
        <taxon>Pleosporales</taxon>
        <taxon>Pleosporineae</taxon>
        <taxon>Pleosporaceae</taxon>
        <taxon>Bipolaris</taxon>
    </lineage>
</organism>
<sequence>EEQRPGWERKQADAKRRLQVKRNKSRRWSRSGTLLVYRLVGDTAGALGPRHHIPGRASVAGRQLEGAIGTGEGGARLGRPARVLDSKTNVVQGRWGVSAPTRYYHLILTIARATSRPLHVYFGRRPPAVAWLESCTPHARWYWPSPSLVPPPFTAHGNGHNSRDKPTHVMRTMDGTVT</sequence>
<feature type="non-terminal residue" evidence="2">
    <location>
        <position position="178"/>
    </location>
</feature>
<proteinExistence type="predicted"/>
<comment type="caution">
    <text evidence="2">The sequence shown here is derived from an EMBL/GenBank/DDBJ whole genome shotgun (WGS) entry which is preliminary data.</text>
</comment>
<name>A0A8H5ZNE2_COCSA</name>
<protein>
    <submittedName>
        <fullName evidence="2">Uncharacterized protein</fullName>
    </submittedName>
</protein>
<feature type="region of interest" description="Disordered" evidence="1">
    <location>
        <begin position="154"/>
        <end position="178"/>
    </location>
</feature>